<dbReference type="InterPro" id="IPR036051">
    <property type="entry name" value="KRAB_dom_sf"/>
</dbReference>
<dbReference type="SUPFAM" id="SSF109640">
    <property type="entry name" value="KRAB domain (Kruppel-associated box)"/>
    <property type="match status" value="1"/>
</dbReference>
<evidence type="ECO:0000313" key="3">
    <source>
        <dbReference type="Proteomes" id="UP000694559"/>
    </source>
</evidence>
<accession>A0A8C6XXN9</accession>
<dbReference type="InterPro" id="IPR001909">
    <property type="entry name" value="KRAB"/>
</dbReference>
<reference evidence="2" key="1">
    <citation type="submission" date="2025-08" db="UniProtKB">
        <authorList>
            <consortium name="Ensembl"/>
        </authorList>
    </citation>
    <scope>IDENTIFICATION</scope>
</reference>
<dbReference type="SMART" id="SM00349">
    <property type="entry name" value="KRAB"/>
    <property type="match status" value="1"/>
</dbReference>
<organism evidence="2 3">
    <name type="scientific">Naja naja</name>
    <name type="common">Indian cobra</name>
    <dbReference type="NCBI Taxonomy" id="35670"/>
    <lineage>
        <taxon>Eukaryota</taxon>
        <taxon>Metazoa</taxon>
        <taxon>Chordata</taxon>
        <taxon>Craniata</taxon>
        <taxon>Vertebrata</taxon>
        <taxon>Euteleostomi</taxon>
        <taxon>Lepidosauria</taxon>
        <taxon>Squamata</taxon>
        <taxon>Bifurcata</taxon>
        <taxon>Unidentata</taxon>
        <taxon>Episquamata</taxon>
        <taxon>Toxicofera</taxon>
        <taxon>Serpentes</taxon>
        <taxon>Colubroidea</taxon>
        <taxon>Elapidae</taxon>
        <taxon>Elapinae</taxon>
        <taxon>Naja</taxon>
    </lineage>
</organism>
<name>A0A8C6XXN9_NAJNA</name>
<feature type="domain" description="KRAB" evidence="1">
    <location>
        <begin position="7"/>
        <end position="82"/>
    </location>
</feature>
<dbReference type="PANTHER" id="PTHR23232:SF142">
    <property type="entry name" value="GASTRULA ZINC FINGER PROTEIN XLCGF57.1-LIKE-RELATED"/>
    <property type="match status" value="1"/>
</dbReference>
<reference evidence="2" key="2">
    <citation type="submission" date="2025-09" db="UniProtKB">
        <authorList>
            <consortium name="Ensembl"/>
        </authorList>
    </citation>
    <scope>IDENTIFICATION</scope>
</reference>
<dbReference type="PROSITE" id="PS50805">
    <property type="entry name" value="KRAB"/>
    <property type="match status" value="1"/>
</dbReference>
<sequence>MELGPRVTFEDVAIYFSREEWEELSEWQRELYQAVMMENYEAVLSLGKNDFIAQRGGKGVSKSSAAACKPKVHSINIFKDSN</sequence>
<evidence type="ECO:0000313" key="2">
    <source>
        <dbReference type="Ensembl" id="ENSNNAP00000020251.1"/>
    </source>
</evidence>
<dbReference type="GO" id="GO:0006355">
    <property type="term" value="P:regulation of DNA-templated transcription"/>
    <property type="evidence" value="ECO:0007669"/>
    <property type="project" value="InterPro"/>
</dbReference>
<dbReference type="OrthoDB" id="10481592at2759"/>
<keyword evidence="3" id="KW-1185">Reference proteome</keyword>
<dbReference type="GeneTree" id="ENSGT01140000282695"/>
<dbReference type="PANTHER" id="PTHR23232">
    <property type="entry name" value="KRAB DOMAIN C2H2 ZINC FINGER"/>
    <property type="match status" value="1"/>
</dbReference>
<dbReference type="Pfam" id="PF01352">
    <property type="entry name" value="KRAB"/>
    <property type="match status" value="1"/>
</dbReference>
<evidence type="ECO:0000259" key="1">
    <source>
        <dbReference type="PROSITE" id="PS50805"/>
    </source>
</evidence>
<dbReference type="AlphaFoldDB" id="A0A8C6XXN9"/>
<proteinExistence type="predicted"/>
<dbReference type="Ensembl" id="ENSNNAT00000021244.1">
    <property type="protein sequence ID" value="ENSNNAP00000020251.1"/>
    <property type="gene ID" value="ENSNNAG00000013455.1"/>
</dbReference>
<dbReference type="Gene3D" id="6.10.140.140">
    <property type="match status" value="1"/>
</dbReference>
<protein>
    <recommendedName>
        <fullName evidence="1">KRAB domain-containing protein</fullName>
    </recommendedName>
</protein>
<dbReference type="CDD" id="cd07765">
    <property type="entry name" value="KRAB_A-box"/>
    <property type="match status" value="1"/>
</dbReference>
<dbReference type="Proteomes" id="UP000694559">
    <property type="component" value="Unplaced"/>
</dbReference>
<dbReference type="InterPro" id="IPR050169">
    <property type="entry name" value="Krueppel_C2H2_ZnF"/>
</dbReference>